<dbReference type="Proteomes" id="UP001356170">
    <property type="component" value="Unassembled WGS sequence"/>
</dbReference>
<name>A0ABU7V0U8_9GAMM</name>
<evidence type="ECO:0000313" key="3">
    <source>
        <dbReference type="EMBL" id="MEF2156402.1"/>
    </source>
</evidence>
<accession>A0ABU7V0U8</accession>
<evidence type="ECO:0000259" key="2">
    <source>
        <dbReference type="Pfam" id="PF18932"/>
    </source>
</evidence>
<keyword evidence="4" id="KW-1185">Reference proteome</keyword>
<dbReference type="EMBL" id="JAZHBO010000002">
    <property type="protein sequence ID" value="MEF2156402.1"/>
    <property type="molecule type" value="Genomic_DNA"/>
</dbReference>
<evidence type="ECO:0000256" key="1">
    <source>
        <dbReference type="SAM" id="MobiDB-lite"/>
    </source>
</evidence>
<comment type="caution">
    <text evidence="3">The sequence shown here is derived from an EMBL/GenBank/DDBJ whole genome shotgun (WGS) entry which is preliminary data.</text>
</comment>
<organism evidence="3 4">
    <name type="scientific">Aquilutibacter rugosus</name>
    <dbReference type="NCBI Taxonomy" id="3115820"/>
    <lineage>
        <taxon>Bacteria</taxon>
        <taxon>Pseudomonadati</taxon>
        <taxon>Pseudomonadota</taxon>
        <taxon>Gammaproteobacteria</taxon>
        <taxon>Lysobacterales</taxon>
        <taxon>Lysobacteraceae</taxon>
        <taxon>Aquilutibacter</taxon>
    </lineage>
</organism>
<dbReference type="RefSeq" id="WP_331704192.1">
    <property type="nucleotide sequence ID" value="NZ_JAZHBO010000002.1"/>
</dbReference>
<proteinExistence type="predicted"/>
<evidence type="ECO:0000313" key="4">
    <source>
        <dbReference type="Proteomes" id="UP001356170"/>
    </source>
</evidence>
<sequence>MENHRSRPSVKQPVKNNMATGKFKKGTSGNPNGRPKGSVNKSTTEFRQTVQQLLDDNRENVGKWLETVAADDPYKALQVLNSLAEYAAPKLSRTELSGDSENPLSVVTRVELIGG</sequence>
<protein>
    <submittedName>
        <fullName evidence="3">DUF5681 domain-containing protein</fullName>
    </submittedName>
</protein>
<gene>
    <name evidence="3" type="ORF">V3390_09230</name>
</gene>
<feature type="region of interest" description="Disordered" evidence="1">
    <location>
        <begin position="1"/>
        <end position="45"/>
    </location>
</feature>
<dbReference type="InterPro" id="IPR043736">
    <property type="entry name" value="DUF5681"/>
</dbReference>
<dbReference type="Pfam" id="PF18932">
    <property type="entry name" value="DUF5681"/>
    <property type="match status" value="1"/>
</dbReference>
<feature type="domain" description="DUF5681" evidence="2">
    <location>
        <begin position="21"/>
        <end position="51"/>
    </location>
</feature>
<reference evidence="3 4" key="1">
    <citation type="submission" date="2024-01" db="EMBL/GenBank/DDBJ databases">
        <title>Novel species of the genus Luteimonas isolated from rivers.</title>
        <authorList>
            <person name="Lu H."/>
        </authorList>
    </citation>
    <scope>NUCLEOTIDE SEQUENCE [LARGE SCALE GENOMIC DNA]</scope>
    <source>
        <strain evidence="3 4">FXH3W</strain>
    </source>
</reference>